<proteinExistence type="predicted"/>
<keyword evidence="3" id="KW-1185">Reference proteome</keyword>
<feature type="region of interest" description="Disordered" evidence="1">
    <location>
        <begin position="186"/>
        <end position="207"/>
    </location>
</feature>
<dbReference type="RefSeq" id="XP_060416950.1">
    <property type="nucleotide sequence ID" value="XM_060562709.1"/>
</dbReference>
<evidence type="ECO:0000313" key="2">
    <source>
        <dbReference type="EMBL" id="KAK1596031.1"/>
    </source>
</evidence>
<gene>
    <name evidence="2" type="ORF">LY79DRAFT_657370</name>
</gene>
<name>A0AAD8V8S6_9PEZI</name>
<dbReference type="GeneID" id="85446949"/>
<accession>A0AAD8V8S6</accession>
<dbReference type="EMBL" id="JAHLJV010000013">
    <property type="protein sequence ID" value="KAK1596031.1"/>
    <property type="molecule type" value="Genomic_DNA"/>
</dbReference>
<organism evidence="2 3">
    <name type="scientific">Colletotrichum navitas</name>
    <dbReference type="NCBI Taxonomy" id="681940"/>
    <lineage>
        <taxon>Eukaryota</taxon>
        <taxon>Fungi</taxon>
        <taxon>Dikarya</taxon>
        <taxon>Ascomycota</taxon>
        <taxon>Pezizomycotina</taxon>
        <taxon>Sordariomycetes</taxon>
        <taxon>Hypocreomycetidae</taxon>
        <taxon>Glomerellales</taxon>
        <taxon>Glomerellaceae</taxon>
        <taxon>Colletotrichum</taxon>
        <taxon>Colletotrichum graminicola species complex</taxon>
    </lineage>
</organism>
<reference evidence="2" key="1">
    <citation type="submission" date="2021-06" db="EMBL/GenBank/DDBJ databases">
        <title>Comparative genomics, transcriptomics and evolutionary studies reveal genomic signatures of adaptation to plant cell wall in hemibiotrophic fungi.</title>
        <authorList>
            <consortium name="DOE Joint Genome Institute"/>
            <person name="Baroncelli R."/>
            <person name="Diaz J.F."/>
            <person name="Benocci T."/>
            <person name="Peng M."/>
            <person name="Battaglia E."/>
            <person name="Haridas S."/>
            <person name="Andreopoulos W."/>
            <person name="Labutti K."/>
            <person name="Pangilinan J."/>
            <person name="Floch G.L."/>
            <person name="Makela M.R."/>
            <person name="Henrissat B."/>
            <person name="Grigoriev I.V."/>
            <person name="Crouch J.A."/>
            <person name="De Vries R.P."/>
            <person name="Sukno S.A."/>
            <person name="Thon M.R."/>
        </authorList>
    </citation>
    <scope>NUCLEOTIDE SEQUENCE</scope>
    <source>
        <strain evidence="2">CBS 125086</strain>
    </source>
</reference>
<protein>
    <submittedName>
        <fullName evidence="2">Uncharacterized protein</fullName>
    </submittedName>
</protein>
<evidence type="ECO:0000313" key="3">
    <source>
        <dbReference type="Proteomes" id="UP001230504"/>
    </source>
</evidence>
<comment type="caution">
    <text evidence="2">The sequence shown here is derived from an EMBL/GenBank/DDBJ whole genome shotgun (WGS) entry which is preliminary data.</text>
</comment>
<evidence type="ECO:0000256" key="1">
    <source>
        <dbReference type="SAM" id="MobiDB-lite"/>
    </source>
</evidence>
<sequence length="207" mass="23124">MAKPKALSYMLVPTLLRPCLSDINGKVRDELETTTTSDVIHALPLYPDSSHMERYSWPLELRSDFDCQLRTRSTGCLSVLTTNGSGTHPLNPSVHDRLRQHSVTEARTCRFLGCDWRRLSNLTDNHDAASITTDAQFIGRPVTSAQNGTRPPYLAELRPREMHPASSPRGQRPHRARHIASKCGVESSRLRSSPGTEPVAQFMEHGN</sequence>
<dbReference type="AlphaFoldDB" id="A0AAD8V8S6"/>
<dbReference type="Proteomes" id="UP001230504">
    <property type="component" value="Unassembled WGS sequence"/>
</dbReference>